<dbReference type="Proteomes" id="UP000019251">
    <property type="component" value="Unassembled WGS sequence"/>
</dbReference>
<reference evidence="2 3" key="1">
    <citation type="submission" date="2012-12" db="EMBL/GenBank/DDBJ databases">
        <title>Novel taxa of Listeriaceae from agricultural environments in the United States.</title>
        <authorList>
            <person name="den Bakker H.C."/>
            <person name="Allred A."/>
            <person name="Warchocki S."/>
            <person name="Wright E.M."/>
            <person name="Burrell A."/>
            <person name="Nightingale K.K."/>
            <person name="Kephart D."/>
            <person name="Wiedmann M."/>
        </authorList>
    </citation>
    <scope>NUCLEOTIDE SEQUENCE [LARGE SCALE GENOMIC DNA]</scope>
    <source>
        <strain evidence="2 3">FSL F6-1183</strain>
    </source>
</reference>
<accession>A0A829R9N0</accession>
<dbReference type="InterPro" id="IPR031343">
    <property type="entry name" value="DUF5105"/>
</dbReference>
<dbReference type="Pfam" id="PF17118">
    <property type="entry name" value="DUF5105"/>
    <property type="match status" value="1"/>
</dbReference>
<comment type="caution">
    <text evidence="2">The sequence shown here is derived from an EMBL/GenBank/DDBJ whole genome shotgun (WGS) entry which is preliminary data.</text>
</comment>
<sequence length="198" mass="22441">MLVALAGCKQPEEPDKAAEALVESFIYQEPAPELKTIFGMNDEQIEQENQNIFLSSIQEKIKYEKKEKLLQLYQKAQTHLKKVTTYKISVKESSNKEATVAITVKGLDINHAKVQKRIATIMDTAQNKVKADSSDKELAKIIDQASLKSLAAVYLDSPAKQKPTTVTLHLQQDPDNKERWKIKKENAFFQDLYEAFGL</sequence>
<evidence type="ECO:0000313" key="2">
    <source>
        <dbReference type="EMBL" id="EUJ28950.1"/>
    </source>
</evidence>
<dbReference type="RefSeq" id="WP_036104903.1">
    <property type="nucleotide sequence ID" value="NZ_AODG01000006.1"/>
</dbReference>
<protein>
    <submittedName>
        <fullName evidence="2">Lipoprotein</fullName>
    </submittedName>
</protein>
<name>A0A829R9N0_LISGR</name>
<dbReference type="EMBL" id="AODG01000006">
    <property type="protein sequence ID" value="EUJ28950.1"/>
    <property type="molecule type" value="Genomic_DNA"/>
</dbReference>
<gene>
    <name evidence="2" type="ORF">LMUR_04885</name>
</gene>
<keyword evidence="2" id="KW-0449">Lipoprotein</keyword>
<proteinExistence type="predicted"/>
<dbReference type="AlphaFoldDB" id="A0A829R9N0"/>
<evidence type="ECO:0000259" key="1">
    <source>
        <dbReference type="Pfam" id="PF17118"/>
    </source>
</evidence>
<feature type="domain" description="DUF5105" evidence="1">
    <location>
        <begin position="9"/>
        <end position="196"/>
    </location>
</feature>
<organism evidence="2 3">
    <name type="scientific">Listeria grayi FSL F6-1183</name>
    <dbReference type="NCBI Taxonomy" id="1265827"/>
    <lineage>
        <taxon>Bacteria</taxon>
        <taxon>Bacillati</taxon>
        <taxon>Bacillota</taxon>
        <taxon>Bacilli</taxon>
        <taxon>Bacillales</taxon>
        <taxon>Listeriaceae</taxon>
        <taxon>Listeria</taxon>
    </lineage>
</organism>
<evidence type="ECO:0000313" key="3">
    <source>
        <dbReference type="Proteomes" id="UP000019251"/>
    </source>
</evidence>